<dbReference type="SUPFAM" id="SSF110296">
    <property type="entry name" value="Oligoxyloglucan reducing end-specific cellobiohydrolase"/>
    <property type="match status" value="1"/>
</dbReference>
<dbReference type="EMBL" id="VTWU01000001">
    <property type="protein sequence ID" value="KAA9339548.1"/>
    <property type="molecule type" value="Genomic_DNA"/>
</dbReference>
<name>A0A7L4ZUL6_9BACT</name>
<dbReference type="Proteomes" id="UP000326380">
    <property type="component" value="Unassembled WGS sequence"/>
</dbReference>
<dbReference type="InterPro" id="IPR015943">
    <property type="entry name" value="WD40/YVTN_repeat-like_dom_sf"/>
</dbReference>
<comment type="caution">
    <text evidence="1">The sequence shown here is derived from an EMBL/GenBank/DDBJ whole genome shotgun (WGS) entry which is preliminary data.</text>
</comment>
<sequence>MKRIVLSLALLGALVSQKAAAQAFWTPQNNVYNTATGLGNGFRLAYVSVGVANSNVVWAVGGDLPPTTTPPTNYTFNKWAKSTDGGATWTKGDLQIGTGYTVGQFVAIDANTAFVMSYGATTGGGEVRRTTDGGATWVNLNGANQVNFTLAGSFPDAMTFFDANNGVVFGDPQPAGTGPFQVYTTSNGGNTWTRVPAANLPTPANADEYALVGSIDRIGSTVWVGGTNQGGGNARVFKSTDMGLTWTAGSTPFPDISNVNFTNATNGMVSSAPDIAVSNNGGTSFTPVSYTGPFYGQYDVEAVPGVAGTFVASGYRDPLTTANDYGTVITRNSGQTWRQIDSTIVRYDIEIVSDALGYAVGNNTNPAAGQNPGTNRAVYRNSRPFTQAILSARNEAKNTLALSVYPNPSRDGIFTLELPRANREQKDVRVFDALGREVFRRQLNATSATAANGLPLDLSSLKAGVYTLELTTTDGTGRQKLVIE</sequence>
<dbReference type="RefSeq" id="WP_151077196.1">
    <property type="nucleotide sequence ID" value="NZ_CP047647.1"/>
</dbReference>
<dbReference type="Gene3D" id="2.130.10.10">
    <property type="entry name" value="YVTN repeat-like/Quinoprotein amine dehydrogenase"/>
    <property type="match status" value="2"/>
</dbReference>
<dbReference type="AlphaFoldDB" id="A0A7L4ZUL6"/>
<reference evidence="1 2" key="1">
    <citation type="submission" date="2019-09" db="EMBL/GenBank/DDBJ databases">
        <title>Genome sequence of Hymenobacter sp. M3.</title>
        <authorList>
            <person name="Srinivasan S."/>
        </authorList>
    </citation>
    <scope>NUCLEOTIDE SEQUENCE [LARGE SCALE GENOMIC DNA]</scope>
    <source>
        <strain evidence="1 2">M3</strain>
    </source>
</reference>
<organism evidence="1 2">
    <name type="scientific">Hymenobacter busanensis</name>
    <dbReference type="NCBI Taxonomy" id="2607656"/>
    <lineage>
        <taxon>Bacteria</taxon>
        <taxon>Pseudomonadati</taxon>
        <taxon>Bacteroidota</taxon>
        <taxon>Cytophagia</taxon>
        <taxon>Cytophagales</taxon>
        <taxon>Hymenobacteraceae</taxon>
        <taxon>Hymenobacter</taxon>
    </lineage>
</organism>
<protein>
    <submittedName>
        <fullName evidence="1">T9SS type A sorting domain-containing protein</fullName>
    </submittedName>
</protein>
<dbReference type="NCBIfam" id="TIGR04183">
    <property type="entry name" value="Por_Secre_tail"/>
    <property type="match status" value="1"/>
</dbReference>
<accession>A0A7L4ZUL6</accession>
<evidence type="ECO:0000313" key="2">
    <source>
        <dbReference type="Proteomes" id="UP000326380"/>
    </source>
</evidence>
<gene>
    <name evidence="1" type="ORF">F0P96_02730</name>
</gene>
<dbReference type="CDD" id="cd15482">
    <property type="entry name" value="Sialidase_non-viral"/>
    <property type="match status" value="2"/>
</dbReference>
<evidence type="ECO:0000313" key="1">
    <source>
        <dbReference type="EMBL" id="KAA9339548.1"/>
    </source>
</evidence>
<dbReference type="InterPro" id="IPR026444">
    <property type="entry name" value="Secre_tail"/>
</dbReference>
<keyword evidence="2" id="KW-1185">Reference proteome</keyword>
<proteinExistence type="predicted"/>
<dbReference type="Pfam" id="PF18962">
    <property type="entry name" value="Por_Secre_tail"/>
    <property type="match status" value="1"/>
</dbReference>